<name>A0A371DHD2_9APHY</name>
<evidence type="ECO:0000313" key="2">
    <source>
        <dbReference type="Proteomes" id="UP000256964"/>
    </source>
</evidence>
<gene>
    <name evidence="1" type="ORF">OH76DRAFT_230780</name>
</gene>
<reference evidence="1 2" key="1">
    <citation type="journal article" date="2018" name="Biotechnol. Biofuels">
        <title>Integrative visual omics of the white-rot fungus Polyporus brumalis exposes the biotechnological potential of its oxidative enzymes for delignifying raw plant biomass.</title>
        <authorList>
            <person name="Miyauchi S."/>
            <person name="Rancon A."/>
            <person name="Drula E."/>
            <person name="Hage H."/>
            <person name="Chaduli D."/>
            <person name="Favel A."/>
            <person name="Grisel S."/>
            <person name="Henrissat B."/>
            <person name="Herpoel-Gimbert I."/>
            <person name="Ruiz-Duenas F.J."/>
            <person name="Chevret D."/>
            <person name="Hainaut M."/>
            <person name="Lin J."/>
            <person name="Wang M."/>
            <person name="Pangilinan J."/>
            <person name="Lipzen A."/>
            <person name="Lesage-Meessen L."/>
            <person name="Navarro D."/>
            <person name="Riley R."/>
            <person name="Grigoriev I.V."/>
            <person name="Zhou S."/>
            <person name="Raouche S."/>
            <person name="Rosso M.N."/>
        </authorList>
    </citation>
    <scope>NUCLEOTIDE SEQUENCE [LARGE SCALE GENOMIC DNA]</scope>
    <source>
        <strain evidence="1 2">BRFM 1820</strain>
    </source>
</reference>
<dbReference type="EMBL" id="KZ857392">
    <property type="protein sequence ID" value="RDX51939.1"/>
    <property type="molecule type" value="Genomic_DNA"/>
</dbReference>
<dbReference type="Proteomes" id="UP000256964">
    <property type="component" value="Unassembled WGS sequence"/>
</dbReference>
<keyword evidence="2" id="KW-1185">Reference proteome</keyword>
<sequence length="169" mass="18261">MRRSGAILQGRPSAPGGTEAIALVSRAGLHHTAAACISVPNTGRSRLPDGYTPRGMASTSAASDMLPEIRNDEDVFRMGATSSGLAMQRHAYYRTFVNQSKRPAPSRPISIPCPLIGMEERTSLLPVERQTQRSDARPSLTCNSSSLYPRSGCQFIPGPLGLKTRRRLP</sequence>
<protein>
    <submittedName>
        <fullName evidence="1">Uncharacterized protein</fullName>
    </submittedName>
</protein>
<organism evidence="1 2">
    <name type="scientific">Lentinus brumalis</name>
    <dbReference type="NCBI Taxonomy" id="2498619"/>
    <lineage>
        <taxon>Eukaryota</taxon>
        <taxon>Fungi</taxon>
        <taxon>Dikarya</taxon>
        <taxon>Basidiomycota</taxon>
        <taxon>Agaricomycotina</taxon>
        <taxon>Agaricomycetes</taxon>
        <taxon>Polyporales</taxon>
        <taxon>Polyporaceae</taxon>
        <taxon>Lentinus</taxon>
    </lineage>
</organism>
<proteinExistence type="predicted"/>
<accession>A0A371DHD2</accession>
<dbReference type="AlphaFoldDB" id="A0A371DHD2"/>
<evidence type="ECO:0000313" key="1">
    <source>
        <dbReference type="EMBL" id="RDX51939.1"/>
    </source>
</evidence>